<dbReference type="Proteomes" id="UP000567885">
    <property type="component" value="Unassembled WGS sequence"/>
</dbReference>
<reference evidence="3 4" key="1">
    <citation type="submission" date="2020-05" db="EMBL/GenBank/DDBJ databases">
        <title>Identification and distribution of gene clusters putatively required for synthesis of sphingolipid metabolism inhibitors in phylogenetically diverse species of the filamentous fungus Fusarium.</title>
        <authorList>
            <person name="Kim H.-S."/>
            <person name="Busman M."/>
            <person name="Brown D.W."/>
            <person name="Divon H."/>
            <person name="Uhlig S."/>
            <person name="Proctor R.H."/>
        </authorList>
    </citation>
    <scope>NUCLEOTIDE SEQUENCE [LARGE SCALE GENOMIC DNA]</scope>
    <source>
        <strain evidence="3 4">NRRL 20693</strain>
    </source>
</reference>
<dbReference type="EMBL" id="JAAGWQ010000032">
    <property type="protein sequence ID" value="KAF5676568.1"/>
    <property type="molecule type" value="Genomic_DNA"/>
</dbReference>
<proteinExistence type="predicted"/>
<dbReference type="OrthoDB" id="47007at2759"/>
<organism evidence="3 4">
    <name type="scientific">Fusarium heterosporum</name>
    <dbReference type="NCBI Taxonomy" id="42747"/>
    <lineage>
        <taxon>Eukaryota</taxon>
        <taxon>Fungi</taxon>
        <taxon>Dikarya</taxon>
        <taxon>Ascomycota</taxon>
        <taxon>Pezizomycotina</taxon>
        <taxon>Sordariomycetes</taxon>
        <taxon>Hypocreomycetidae</taxon>
        <taxon>Hypocreales</taxon>
        <taxon>Nectriaceae</taxon>
        <taxon>Fusarium</taxon>
        <taxon>Fusarium heterosporum species complex</taxon>
    </lineage>
</organism>
<comment type="caution">
    <text evidence="3">The sequence shown here is derived from an EMBL/GenBank/DDBJ whole genome shotgun (WGS) entry which is preliminary data.</text>
</comment>
<evidence type="ECO:0000256" key="1">
    <source>
        <dbReference type="SAM" id="Coils"/>
    </source>
</evidence>
<feature type="coiled-coil region" evidence="1">
    <location>
        <begin position="252"/>
        <end position="336"/>
    </location>
</feature>
<feature type="region of interest" description="Disordered" evidence="2">
    <location>
        <begin position="197"/>
        <end position="228"/>
    </location>
</feature>
<sequence length="356" mass="40023">MTTLSSLDIDTTAPAIIAWQWNDAACLLAQPDPQIRDITLSTRFDSTGTFFQLNIPIRVKGIRTGTTLILRILSSSISSFEFAQSATVPDTVRDRFHSSTLLLDFVLDQQLQLLISTEAQEPLSPSRAQSGAILDAIHQLANITTFSVYIKSSETSKTQLQSVRDAISQGLSLVIQDDLTSMFGGKGAKVISLPPPIDSLPPSYEQTEPPPPLAPIYDRKRPRKDSREERDEDIALIWAQLGKIQKLHSEETFALRQENQDLKQEISELRERLATSENKQQELKEEFDALEARSELKGDELGDEMDLKIIETKADVEELSLKINGMREELDQDELVNRVKYKVLDHIKKGLSYDDD</sequence>
<protein>
    <submittedName>
        <fullName evidence="3">Uncharacterized protein</fullName>
    </submittedName>
</protein>
<gene>
    <name evidence="3" type="ORF">FHETE_2064</name>
</gene>
<accession>A0A8H5TU35</accession>
<evidence type="ECO:0000256" key="2">
    <source>
        <dbReference type="SAM" id="MobiDB-lite"/>
    </source>
</evidence>
<name>A0A8H5TU35_FUSHE</name>
<evidence type="ECO:0000313" key="3">
    <source>
        <dbReference type="EMBL" id="KAF5676568.1"/>
    </source>
</evidence>
<keyword evidence="4" id="KW-1185">Reference proteome</keyword>
<keyword evidence="1" id="KW-0175">Coiled coil</keyword>
<evidence type="ECO:0000313" key="4">
    <source>
        <dbReference type="Proteomes" id="UP000567885"/>
    </source>
</evidence>
<dbReference type="AlphaFoldDB" id="A0A8H5TU35"/>